<dbReference type="AlphaFoldDB" id="A0A5Q0Q7L8"/>
<name>A0A5Q0Q7L8_9SPHI</name>
<dbReference type="EMBL" id="CP045652">
    <property type="protein sequence ID" value="QGA25254.1"/>
    <property type="molecule type" value="Genomic_DNA"/>
</dbReference>
<evidence type="ECO:0000313" key="4">
    <source>
        <dbReference type="EMBL" id="QGA25254.1"/>
    </source>
</evidence>
<evidence type="ECO:0000256" key="3">
    <source>
        <dbReference type="SAM" id="SignalP"/>
    </source>
</evidence>
<proteinExistence type="inferred from homology"/>
<dbReference type="InterPro" id="IPR050282">
    <property type="entry name" value="Cycloisomerase_2"/>
</dbReference>
<keyword evidence="3" id="KW-0732">Signal</keyword>
<dbReference type="InterPro" id="IPR015943">
    <property type="entry name" value="WD40/YVTN_repeat-like_dom_sf"/>
</dbReference>
<reference evidence="4 5" key="1">
    <citation type="submission" date="2019-10" db="EMBL/GenBank/DDBJ databases">
        <authorList>
            <person name="Dong K."/>
        </authorList>
    </citation>
    <scope>NUCLEOTIDE SEQUENCE [LARGE SCALE GENOMIC DNA]</scope>
    <source>
        <strain evidence="5">dk4302</strain>
    </source>
</reference>
<evidence type="ECO:0000256" key="2">
    <source>
        <dbReference type="ARBA" id="ARBA00022526"/>
    </source>
</evidence>
<protein>
    <submittedName>
        <fullName evidence="4">Beta-propeller fold lactonase family protein</fullName>
    </submittedName>
</protein>
<accession>A0A5Q0Q7L8</accession>
<dbReference type="InterPro" id="IPR011048">
    <property type="entry name" value="Haem_d1_sf"/>
</dbReference>
<evidence type="ECO:0000256" key="1">
    <source>
        <dbReference type="ARBA" id="ARBA00005564"/>
    </source>
</evidence>
<dbReference type="Pfam" id="PF10282">
    <property type="entry name" value="Lactonase"/>
    <property type="match status" value="1"/>
</dbReference>
<dbReference type="PANTHER" id="PTHR30344">
    <property type="entry name" value="6-PHOSPHOGLUCONOLACTONASE-RELATED"/>
    <property type="match status" value="1"/>
</dbReference>
<dbReference type="KEGG" id="sphe:GFH32_02510"/>
<feature type="chain" id="PRO_5024986808" evidence="3">
    <location>
        <begin position="21"/>
        <end position="365"/>
    </location>
</feature>
<dbReference type="GO" id="GO:0017057">
    <property type="term" value="F:6-phosphogluconolactonase activity"/>
    <property type="evidence" value="ECO:0007669"/>
    <property type="project" value="TreeGrafter"/>
</dbReference>
<dbReference type="GO" id="GO:0006006">
    <property type="term" value="P:glucose metabolic process"/>
    <property type="evidence" value="ECO:0007669"/>
    <property type="project" value="UniProtKB-KW"/>
</dbReference>
<evidence type="ECO:0000313" key="5">
    <source>
        <dbReference type="Proteomes" id="UP000326921"/>
    </source>
</evidence>
<keyword evidence="5" id="KW-1185">Reference proteome</keyword>
<dbReference type="GO" id="GO:0005829">
    <property type="term" value="C:cytosol"/>
    <property type="evidence" value="ECO:0007669"/>
    <property type="project" value="TreeGrafter"/>
</dbReference>
<sequence length="365" mass="39975">MKTTGPLILIMLLTAQISTAQSKLIPMFVGTYTSEGGSKGIYSYLFDMETGDSELQSEVETPSPSFLARTDNFLIAVNELGGGNQSVSSFNLQDEILTFENKVSTKGAAPCHVLLGDKGQYAVVSNYSGGSLTLYSIDKNGHISEMDDFREFKGSSINKSRQNASHIHSAFLGPDKSVYVSDLGADQIYVFDVLKEGGKYKFQEKETIDVPKGSGPRHIAFHPKGKTMYSLQELTGDIIVFKKEKSKWVQSQVINMNDAEFKGEHGAADLKISTDGKYLYSTNRVDANTISTFDIKKDGTLSLKQVLSVEGKGPRNLNITPNGKFILVTNQLSDEIVVFSRDAKSGELKDSGKRIEVSKPVCVIF</sequence>
<gene>
    <name evidence="4" type="ORF">GFH32_02510</name>
</gene>
<dbReference type="RefSeq" id="WP_153509576.1">
    <property type="nucleotide sequence ID" value="NZ_CP045652.1"/>
</dbReference>
<keyword evidence="2" id="KW-0313">Glucose metabolism</keyword>
<dbReference type="InterPro" id="IPR019405">
    <property type="entry name" value="Lactonase_7-beta_prop"/>
</dbReference>
<dbReference type="Proteomes" id="UP000326921">
    <property type="component" value="Chromosome"/>
</dbReference>
<dbReference type="PANTHER" id="PTHR30344:SF1">
    <property type="entry name" value="6-PHOSPHOGLUCONOLACTONASE"/>
    <property type="match status" value="1"/>
</dbReference>
<comment type="similarity">
    <text evidence="1">Belongs to the cycloisomerase 2 family.</text>
</comment>
<keyword evidence="2" id="KW-0119">Carbohydrate metabolism</keyword>
<dbReference type="SUPFAM" id="SSF51004">
    <property type="entry name" value="C-terminal (heme d1) domain of cytochrome cd1-nitrite reductase"/>
    <property type="match status" value="1"/>
</dbReference>
<dbReference type="Gene3D" id="2.130.10.10">
    <property type="entry name" value="YVTN repeat-like/Quinoprotein amine dehydrogenase"/>
    <property type="match status" value="1"/>
</dbReference>
<organism evidence="4 5">
    <name type="scientific">Sphingobacterium zhuxiongii</name>
    <dbReference type="NCBI Taxonomy" id="2662364"/>
    <lineage>
        <taxon>Bacteria</taxon>
        <taxon>Pseudomonadati</taxon>
        <taxon>Bacteroidota</taxon>
        <taxon>Sphingobacteriia</taxon>
        <taxon>Sphingobacteriales</taxon>
        <taxon>Sphingobacteriaceae</taxon>
        <taxon>Sphingobacterium</taxon>
    </lineage>
</organism>
<feature type="signal peptide" evidence="3">
    <location>
        <begin position="1"/>
        <end position="20"/>
    </location>
</feature>